<gene>
    <name evidence="10" type="ORF">chiPu_0018215</name>
</gene>
<comment type="catalytic activity">
    <reaction evidence="7">
        <text>L-threonyl-[protein] + ATP = O-phospho-L-threonyl-[protein] + ADP + H(+)</text>
        <dbReference type="Rhea" id="RHEA:46608"/>
        <dbReference type="Rhea" id="RHEA-COMP:11060"/>
        <dbReference type="Rhea" id="RHEA-COMP:11605"/>
        <dbReference type="ChEBI" id="CHEBI:15378"/>
        <dbReference type="ChEBI" id="CHEBI:30013"/>
        <dbReference type="ChEBI" id="CHEBI:30616"/>
        <dbReference type="ChEBI" id="CHEBI:61977"/>
        <dbReference type="ChEBI" id="CHEBI:456216"/>
        <dbReference type="EC" id="2.7.11.1"/>
    </reaction>
</comment>
<dbReference type="Gene3D" id="1.10.510.10">
    <property type="entry name" value="Transferase(Phosphotransferase) domain 1"/>
    <property type="match status" value="1"/>
</dbReference>
<evidence type="ECO:0000256" key="6">
    <source>
        <dbReference type="ARBA" id="ARBA00022840"/>
    </source>
</evidence>
<dbReference type="PANTHER" id="PTHR24363:SF0">
    <property type="entry name" value="SERINE_THREONINE KINASE LIKE DOMAIN CONTAINING 1"/>
    <property type="match status" value="1"/>
</dbReference>
<keyword evidence="6" id="KW-0067">ATP-binding</keyword>
<organism evidence="10 11">
    <name type="scientific">Chiloscyllium punctatum</name>
    <name type="common">Brownbanded bambooshark</name>
    <name type="synonym">Hemiscyllium punctatum</name>
    <dbReference type="NCBI Taxonomy" id="137246"/>
    <lineage>
        <taxon>Eukaryota</taxon>
        <taxon>Metazoa</taxon>
        <taxon>Chordata</taxon>
        <taxon>Craniata</taxon>
        <taxon>Vertebrata</taxon>
        <taxon>Chondrichthyes</taxon>
        <taxon>Elasmobranchii</taxon>
        <taxon>Galeomorphii</taxon>
        <taxon>Galeoidea</taxon>
        <taxon>Orectolobiformes</taxon>
        <taxon>Hemiscylliidae</taxon>
        <taxon>Chiloscyllium</taxon>
    </lineage>
</organism>
<feature type="domain" description="Protein kinase" evidence="9">
    <location>
        <begin position="4"/>
        <end position="151"/>
    </location>
</feature>
<evidence type="ECO:0000256" key="3">
    <source>
        <dbReference type="ARBA" id="ARBA00022679"/>
    </source>
</evidence>
<dbReference type="InterPro" id="IPR011009">
    <property type="entry name" value="Kinase-like_dom_sf"/>
</dbReference>
<comment type="catalytic activity">
    <reaction evidence="8">
        <text>L-seryl-[protein] + ATP = O-phospho-L-seryl-[protein] + ADP + H(+)</text>
        <dbReference type="Rhea" id="RHEA:17989"/>
        <dbReference type="Rhea" id="RHEA-COMP:9863"/>
        <dbReference type="Rhea" id="RHEA-COMP:11604"/>
        <dbReference type="ChEBI" id="CHEBI:15378"/>
        <dbReference type="ChEBI" id="CHEBI:29999"/>
        <dbReference type="ChEBI" id="CHEBI:30616"/>
        <dbReference type="ChEBI" id="CHEBI:83421"/>
        <dbReference type="ChEBI" id="CHEBI:456216"/>
        <dbReference type="EC" id="2.7.11.1"/>
    </reaction>
</comment>
<keyword evidence="3" id="KW-0808">Transferase</keyword>
<evidence type="ECO:0000313" key="10">
    <source>
        <dbReference type="EMBL" id="GCC19105.1"/>
    </source>
</evidence>
<keyword evidence="4" id="KW-0547">Nucleotide-binding</keyword>
<comment type="caution">
    <text evidence="10">The sequence shown here is derived from an EMBL/GenBank/DDBJ whole genome shotgun (WGS) entry which is preliminary data.</text>
</comment>
<dbReference type="InterPro" id="IPR000719">
    <property type="entry name" value="Prot_kinase_dom"/>
</dbReference>
<evidence type="ECO:0000259" key="9">
    <source>
        <dbReference type="PROSITE" id="PS50011"/>
    </source>
</evidence>
<dbReference type="GO" id="GO:0004674">
    <property type="term" value="F:protein serine/threonine kinase activity"/>
    <property type="evidence" value="ECO:0007669"/>
    <property type="project" value="UniProtKB-KW"/>
</dbReference>
<accession>A0A401RLS9</accession>
<evidence type="ECO:0000313" key="11">
    <source>
        <dbReference type="Proteomes" id="UP000287033"/>
    </source>
</evidence>
<evidence type="ECO:0000256" key="8">
    <source>
        <dbReference type="ARBA" id="ARBA00048679"/>
    </source>
</evidence>
<name>A0A401RLS9_CHIPU</name>
<evidence type="ECO:0000256" key="5">
    <source>
        <dbReference type="ARBA" id="ARBA00022777"/>
    </source>
</evidence>
<sequence>MDKYEIQKTEPRGTYGFVHIVKRIEDESTFAMKVVEFMDEATANRAMEETMIMLKLDHPNICHYEEIFVSWDHEVSAVTVCMVMDYSPVGDLASVIQTKRQMKRKIREMVIKNFLGQMVDVLIYLQSKHVIHGFKGLDGPRSIEKEADREK</sequence>
<dbReference type="GO" id="GO:0005524">
    <property type="term" value="F:ATP binding"/>
    <property type="evidence" value="ECO:0007669"/>
    <property type="project" value="UniProtKB-KW"/>
</dbReference>
<dbReference type="Proteomes" id="UP000287033">
    <property type="component" value="Unassembled WGS sequence"/>
</dbReference>
<protein>
    <recommendedName>
        <fullName evidence="1">non-specific serine/threonine protein kinase</fullName>
        <ecNumber evidence="1">2.7.11.1</ecNumber>
    </recommendedName>
</protein>
<dbReference type="STRING" id="137246.A0A401RLS9"/>
<keyword evidence="5" id="KW-0418">Kinase</keyword>
<evidence type="ECO:0000256" key="7">
    <source>
        <dbReference type="ARBA" id="ARBA00047899"/>
    </source>
</evidence>
<reference evidence="10 11" key="1">
    <citation type="journal article" date="2018" name="Nat. Ecol. Evol.">
        <title>Shark genomes provide insights into elasmobranch evolution and the origin of vertebrates.</title>
        <authorList>
            <person name="Hara Y"/>
            <person name="Yamaguchi K"/>
            <person name="Onimaru K"/>
            <person name="Kadota M"/>
            <person name="Koyanagi M"/>
            <person name="Keeley SD"/>
            <person name="Tatsumi K"/>
            <person name="Tanaka K"/>
            <person name="Motone F"/>
            <person name="Kageyama Y"/>
            <person name="Nozu R"/>
            <person name="Adachi N"/>
            <person name="Nishimura O"/>
            <person name="Nakagawa R"/>
            <person name="Tanegashima C"/>
            <person name="Kiyatake I"/>
            <person name="Matsumoto R"/>
            <person name="Murakumo K"/>
            <person name="Nishida K"/>
            <person name="Terakita A"/>
            <person name="Kuratani S"/>
            <person name="Sato K"/>
            <person name="Hyodo S Kuraku.S."/>
        </authorList>
    </citation>
    <scope>NUCLEOTIDE SEQUENCE [LARGE SCALE GENOMIC DNA]</scope>
</reference>
<evidence type="ECO:0000256" key="4">
    <source>
        <dbReference type="ARBA" id="ARBA00022741"/>
    </source>
</evidence>
<evidence type="ECO:0000256" key="1">
    <source>
        <dbReference type="ARBA" id="ARBA00012513"/>
    </source>
</evidence>
<dbReference type="OMA" id="HPNICHY"/>
<dbReference type="EC" id="2.7.11.1" evidence="1"/>
<keyword evidence="11" id="KW-1185">Reference proteome</keyword>
<dbReference type="PROSITE" id="PS50011">
    <property type="entry name" value="PROTEIN_KINASE_DOM"/>
    <property type="match status" value="1"/>
</dbReference>
<dbReference type="SMART" id="SM00220">
    <property type="entry name" value="S_TKc"/>
    <property type="match status" value="1"/>
</dbReference>
<dbReference type="PANTHER" id="PTHR24363">
    <property type="entry name" value="SERINE/THREONINE PROTEIN KINASE"/>
    <property type="match status" value="1"/>
</dbReference>
<evidence type="ECO:0000256" key="2">
    <source>
        <dbReference type="ARBA" id="ARBA00022527"/>
    </source>
</evidence>
<dbReference type="AlphaFoldDB" id="A0A401RLS9"/>
<dbReference type="OrthoDB" id="248923at2759"/>
<proteinExistence type="predicted"/>
<dbReference type="SUPFAM" id="SSF56112">
    <property type="entry name" value="Protein kinase-like (PK-like)"/>
    <property type="match status" value="1"/>
</dbReference>
<dbReference type="EMBL" id="BEZZ01001504">
    <property type="protein sequence ID" value="GCC19105.1"/>
    <property type="molecule type" value="Genomic_DNA"/>
</dbReference>
<keyword evidence="2" id="KW-0723">Serine/threonine-protein kinase</keyword>
<dbReference type="Pfam" id="PF00069">
    <property type="entry name" value="Pkinase"/>
    <property type="match status" value="1"/>
</dbReference>